<evidence type="ECO:0000313" key="2">
    <source>
        <dbReference type="EMBL" id="OMJ74419.1"/>
    </source>
</evidence>
<dbReference type="EMBL" id="MPUH01000753">
    <property type="protein sequence ID" value="OMJ74419.1"/>
    <property type="molecule type" value="Genomic_DNA"/>
</dbReference>
<feature type="coiled-coil region" evidence="1">
    <location>
        <begin position="109"/>
        <end position="167"/>
    </location>
</feature>
<feature type="coiled-coil region" evidence="1">
    <location>
        <begin position="292"/>
        <end position="339"/>
    </location>
</feature>
<evidence type="ECO:0000313" key="3">
    <source>
        <dbReference type="Proteomes" id="UP000187209"/>
    </source>
</evidence>
<keyword evidence="1" id="KW-0175">Coiled coil</keyword>
<protein>
    <submittedName>
        <fullName evidence="2">Uncharacterized protein</fullName>
    </submittedName>
</protein>
<reference evidence="2 3" key="1">
    <citation type="submission" date="2016-11" db="EMBL/GenBank/DDBJ databases">
        <title>The macronuclear genome of Stentor coeruleus: a giant cell with tiny introns.</title>
        <authorList>
            <person name="Slabodnick M."/>
            <person name="Ruby J.G."/>
            <person name="Reiff S.B."/>
            <person name="Swart E.C."/>
            <person name="Gosai S."/>
            <person name="Prabakaran S."/>
            <person name="Witkowska E."/>
            <person name="Larue G.E."/>
            <person name="Fisher S."/>
            <person name="Freeman R.M."/>
            <person name="Gunawardena J."/>
            <person name="Chu W."/>
            <person name="Stover N.A."/>
            <person name="Gregory B.D."/>
            <person name="Nowacki M."/>
            <person name="Derisi J."/>
            <person name="Roy S.W."/>
            <person name="Marshall W.F."/>
            <person name="Sood P."/>
        </authorList>
    </citation>
    <scope>NUCLEOTIDE SEQUENCE [LARGE SCALE GENOMIC DNA]</scope>
    <source>
        <strain evidence="2">WM001</strain>
    </source>
</reference>
<gene>
    <name evidence="2" type="ORF">SteCoe_26678</name>
</gene>
<dbReference type="Proteomes" id="UP000187209">
    <property type="component" value="Unassembled WGS sequence"/>
</dbReference>
<evidence type="ECO:0000256" key="1">
    <source>
        <dbReference type="SAM" id="Coils"/>
    </source>
</evidence>
<proteinExistence type="predicted"/>
<organism evidence="2 3">
    <name type="scientific">Stentor coeruleus</name>
    <dbReference type="NCBI Taxonomy" id="5963"/>
    <lineage>
        <taxon>Eukaryota</taxon>
        <taxon>Sar</taxon>
        <taxon>Alveolata</taxon>
        <taxon>Ciliophora</taxon>
        <taxon>Postciliodesmatophora</taxon>
        <taxon>Heterotrichea</taxon>
        <taxon>Heterotrichida</taxon>
        <taxon>Stentoridae</taxon>
        <taxon>Stentor</taxon>
    </lineage>
</organism>
<dbReference type="AlphaFoldDB" id="A0A1R2BCB5"/>
<accession>A0A1R2BCB5</accession>
<sequence length="392" mass="45645">MSTRSGLLKETFLAGLPKLTVTKDPNDDFTAASSLRSHVNEEFPSLNESRNKSMIRRPVYAFKNSANYITRYQKIHKKTLSTINNSEFPDSIEKIEEEKGFSQLEDSFIKRYQNKYDELLQDHIKLKSKCEDYEKCIEMLQQENQEMLKFKNELQAIKNEKANITKAITLKRSLKSHQIDAQLIGLFSKETSKEYINEREIEQLDELLTEEKKKSEQFSELFTQEHNKNVILHDQVKILNGVIGLLKISEKGGDSTESMIKLLKDKNEEYYSQLVVYSDQLYEKTLENRQLLHQNETLAKDLRENKDKLKELPELRSHITTLLQLIRKLRQEINDAARKHLMKITTNHSDSETNEEFISRITTIADQAKEDLVTILKSNLGKMMNVTSFGSD</sequence>
<comment type="caution">
    <text evidence="2">The sequence shown here is derived from an EMBL/GenBank/DDBJ whole genome shotgun (WGS) entry which is preliminary data.</text>
</comment>
<keyword evidence="3" id="KW-1185">Reference proteome</keyword>
<name>A0A1R2BCB5_9CILI</name>